<feature type="region of interest" description="Disordered" evidence="1">
    <location>
        <begin position="74"/>
        <end position="94"/>
    </location>
</feature>
<keyword evidence="2" id="KW-1133">Transmembrane helix</keyword>
<name>A0ABP1RZI1_9HEXA</name>
<sequence length="110" mass="12436">MGSYEPVTLNELLWDRYSAMLHFNFRFGRFLTIMFLVGTITNGVGQSEGITVTVQWFLLALTSSLLVIQFLQKKKKDGNSQEKSRRSIPGPGQHFLGSLANIFALRNPRS</sequence>
<gene>
    <name evidence="3" type="ORF">ODALV1_LOCUS27819</name>
</gene>
<evidence type="ECO:0000256" key="2">
    <source>
        <dbReference type="SAM" id="Phobius"/>
    </source>
</evidence>
<evidence type="ECO:0000256" key="1">
    <source>
        <dbReference type="SAM" id="MobiDB-lite"/>
    </source>
</evidence>
<keyword evidence="2" id="KW-0812">Transmembrane</keyword>
<protein>
    <submittedName>
        <fullName evidence="3">Uncharacterized protein</fullName>
    </submittedName>
</protein>
<feature type="transmembrane region" description="Helical" evidence="2">
    <location>
        <begin position="50"/>
        <end position="71"/>
    </location>
</feature>
<keyword evidence="4" id="KW-1185">Reference proteome</keyword>
<evidence type="ECO:0000313" key="3">
    <source>
        <dbReference type="EMBL" id="CAL8139400.1"/>
    </source>
</evidence>
<organism evidence="3 4">
    <name type="scientific">Orchesella dallaii</name>
    <dbReference type="NCBI Taxonomy" id="48710"/>
    <lineage>
        <taxon>Eukaryota</taxon>
        <taxon>Metazoa</taxon>
        <taxon>Ecdysozoa</taxon>
        <taxon>Arthropoda</taxon>
        <taxon>Hexapoda</taxon>
        <taxon>Collembola</taxon>
        <taxon>Entomobryomorpha</taxon>
        <taxon>Entomobryoidea</taxon>
        <taxon>Orchesellidae</taxon>
        <taxon>Orchesellinae</taxon>
        <taxon>Orchesella</taxon>
    </lineage>
</organism>
<feature type="transmembrane region" description="Helical" evidence="2">
    <location>
        <begin position="27"/>
        <end position="44"/>
    </location>
</feature>
<accession>A0ABP1RZI1</accession>
<dbReference type="EMBL" id="CAXLJM020000125">
    <property type="protein sequence ID" value="CAL8139400.1"/>
    <property type="molecule type" value="Genomic_DNA"/>
</dbReference>
<reference evidence="3 4" key="1">
    <citation type="submission" date="2024-08" db="EMBL/GenBank/DDBJ databases">
        <authorList>
            <person name="Cucini C."/>
            <person name="Frati F."/>
        </authorList>
    </citation>
    <scope>NUCLEOTIDE SEQUENCE [LARGE SCALE GENOMIC DNA]</scope>
</reference>
<comment type="caution">
    <text evidence="3">The sequence shown here is derived from an EMBL/GenBank/DDBJ whole genome shotgun (WGS) entry which is preliminary data.</text>
</comment>
<proteinExistence type="predicted"/>
<dbReference type="Proteomes" id="UP001642540">
    <property type="component" value="Unassembled WGS sequence"/>
</dbReference>
<evidence type="ECO:0000313" key="4">
    <source>
        <dbReference type="Proteomes" id="UP001642540"/>
    </source>
</evidence>
<keyword evidence="2" id="KW-0472">Membrane</keyword>